<protein>
    <submittedName>
        <fullName evidence="1">CC171 protein</fullName>
    </submittedName>
</protein>
<organism evidence="1 2">
    <name type="scientific">Myiagra hebetior</name>
    <dbReference type="NCBI Taxonomy" id="381031"/>
    <lineage>
        <taxon>Eukaryota</taxon>
        <taxon>Metazoa</taxon>
        <taxon>Chordata</taxon>
        <taxon>Craniata</taxon>
        <taxon>Vertebrata</taxon>
        <taxon>Euteleostomi</taxon>
        <taxon>Archelosauria</taxon>
        <taxon>Archosauria</taxon>
        <taxon>Dinosauria</taxon>
        <taxon>Saurischia</taxon>
        <taxon>Theropoda</taxon>
        <taxon>Coelurosauria</taxon>
        <taxon>Aves</taxon>
        <taxon>Neognathae</taxon>
        <taxon>Neoaves</taxon>
        <taxon>Telluraves</taxon>
        <taxon>Australaves</taxon>
        <taxon>Passeriformes</taxon>
        <taxon>Corvoidea</taxon>
        <taxon>Monarchidae</taxon>
        <taxon>Myiagra</taxon>
    </lineage>
</organism>
<evidence type="ECO:0000313" key="1">
    <source>
        <dbReference type="EMBL" id="NXH34076.1"/>
    </source>
</evidence>
<comment type="caution">
    <text evidence="1">The sequence shown here is derived from an EMBL/GenBank/DDBJ whole genome shotgun (WGS) entry which is preliminary data.</text>
</comment>
<feature type="non-terminal residue" evidence="1">
    <location>
        <position position="77"/>
    </location>
</feature>
<accession>A0A7K9J893</accession>
<dbReference type="Proteomes" id="UP000534930">
    <property type="component" value="Unassembled WGS sequence"/>
</dbReference>
<keyword evidence="2" id="KW-1185">Reference proteome</keyword>
<dbReference type="AlphaFoldDB" id="A0A7K9J893"/>
<reference evidence="1 2" key="1">
    <citation type="submission" date="2019-09" db="EMBL/GenBank/DDBJ databases">
        <title>Bird 10,000 Genomes (B10K) Project - Family phase.</title>
        <authorList>
            <person name="Zhang G."/>
        </authorList>
    </citation>
    <scope>NUCLEOTIDE SEQUENCE [LARGE SCALE GENOMIC DNA]</scope>
    <source>
        <strain evidence="1">B10K-DU-001-33</strain>
        <tissue evidence="1">Muscle</tissue>
    </source>
</reference>
<dbReference type="EMBL" id="VWZQ01010536">
    <property type="protein sequence ID" value="NXH34076.1"/>
    <property type="molecule type" value="Genomic_DNA"/>
</dbReference>
<evidence type="ECO:0000313" key="2">
    <source>
        <dbReference type="Proteomes" id="UP000534930"/>
    </source>
</evidence>
<sequence length="77" mass="9020">NPSEMDTVEDLTRKLHQAEKQNVELIMSCYEKEIMKLHLELEREEVLHQGLQSKVSLARKEACIQMYSAEDELCEVK</sequence>
<gene>
    <name evidence="1" type="primary">Ccdc171_2</name>
    <name evidence="1" type="ORF">MYIHEB_R08877</name>
</gene>
<feature type="non-terminal residue" evidence="1">
    <location>
        <position position="1"/>
    </location>
</feature>
<proteinExistence type="predicted"/>
<name>A0A7K9J893_9CORV</name>